<dbReference type="AlphaFoldDB" id="A0A163RYT7"/>
<evidence type="ECO:0000313" key="5">
    <source>
        <dbReference type="Proteomes" id="UP000076567"/>
    </source>
</evidence>
<feature type="transmembrane region" description="Helical" evidence="3">
    <location>
        <begin position="295"/>
        <end position="319"/>
    </location>
</feature>
<sequence>MLKWLKKKPKEQTHTIDLSNNTFGHIRELIDNSLESADFIHYPQKTVHHSIFISYYKAMIDGELLHRDVLPYLIHNKDFKSLKDLKDILPIESVTITNDIKEIQNKLLRGFIVVQFGEYDEECAIIRAENFATNRPVSVSEIEFSVIGPKEAFIENLDSNLYLIRRRLPVPELRFKEIVIGKFSKTRVIIAYLEGVADQENLNTVMQRIKDIELEIIPDSSYLEQIISDNTKSVFPQLITTERPDRVVAMLNYGQIAILSEGSPQALLGPTGISEYFASPEDYYLTWILGSLFRFIRFISVIFSTFATPLYVAVLTFHYQMIPKDLLAPLISSRVNIPFPPVLEVLFLELTIELLREAGARLPTKVGQTLGIVGGIVIGQASVEAGLTSNILLIIVSLSALASFTTPIYKMANTIRILRFPFIFFAALWGGVGIILAMSFILVHLLRLESLGRPYMQPIYPPRLLDMTDTVFRLPYNRLLKRPISLGTELPSKDKVKEMRKKKDIDE</sequence>
<protein>
    <submittedName>
        <fullName evidence="4">Spore gernimation protein GerA</fullName>
    </submittedName>
</protein>
<dbReference type="PIRSF" id="PIRSF005690">
    <property type="entry name" value="GerBA"/>
    <property type="match status" value="1"/>
</dbReference>
<accession>A0A163RYT7</accession>
<gene>
    <name evidence="4" type="ORF">AWM68_18645</name>
</gene>
<dbReference type="RefSeq" id="WP_066239081.1">
    <property type="nucleotide sequence ID" value="NZ_LRFC01000008.1"/>
</dbReference>
<comment type="caution">
    <text evidence="4">The sequence shown here is derived from an EMBL/GenBank/DDBJ whole genome shotgun (WGS) entry which is preliminary data.</text>
</comment>
<dbReference type="GO" id="GO:0005886">
    <property type="term" value="C:plasma membrane"/>
    <property type="evidence" value="ECO:0007669"/>
    <property type="project" value="UniProtKB-SubCell"/>
</dbReference>
<evidence type="ECO:0000313" key="4">
    <source>
        <dbReference type="EMBL" id="KZE67788.1"/>
    </source>
</evidence>
<dbReference type="Pfam" id="PF03323">
    <property type="entry name" value="GerA"/>
    <property type="match status" value="1"/>
</dbReference>
<dbReference type="OrthoDB" id="9772630at2"/>
<name>A0A163RYT7_9BACL</name>
<evidence type="ECO:0000256" key="3">
    <source>
        <dbReference type="SAM" id="Phobius"/>
    </source>
</evidence>
<dbReference type="Proteomes" id="UP000076567">
    <property type="component" value="Unassembled WGS sequence"/>
</dbReference>
<keyword evidence="5" id="KW-1185">Reference proteome</keyword>
<feature type="transmembrane region" description="Helical" evidence="3">
    <location>
        <begin position="421"/>
        <end position="446"/>
    </location>
</feature>
<proteinExistence type="inferred from homology"/>
<reference evidence="5" key="1">
    <citation type="submission" date="2016-01" db="EMBL/GenBank/DDBJ databases">
        <title>Draft genome of Chromobacterium sp. F49.</title>
        <authorList>
            <person name="Hong K.W."/>
        </authorList>
    </citation>
    <scope>NUCLEOTIDE SEQUENCE [LARGE SCALE GENOMIC DNA]</scope>
    <source>
        <strain evidence="5">P7IIIA</strain>
    </source>
</reference>
<dbReference type="PANTHER" id="PTHR22550">
    <property type="entry name" value="SPORE GERMINATION PROTEIN"/>
    <property type="match status" value="1"/>
</dbReference>
<dbReference type="InterPro" id="IPR004995">
    <property type="entry name" value="Spore_Ger"/>
</dbReference>
<dbReference type="PANTHER" id="PTHR22550:SF5">
    <property type="entry name" value="LEUCINE ZIPPER PROTEIN 4"/>
    <property type="match status" value="1"/>
</dbReference>
<keyword evidence="2 3" id="KW-0472">Membrane</keyword>
<comment type="similarity">
    <text evidence="1">Belongs to the GerABKA family.</text>
</comment>
<dbReference type="GO" id="GO:0009847">
    <property type="term" value="P:spore germination"/>
    <property type="evidence" value="ECO:0007669"/>
    <property type="project" value="UniProtKB-UniRule"/>
</dbReference>
<feature type="transmembrane region" description="Helical" evidence="3">
    <location>
        <begin position="391"/>
        <end position="409"/>
    </location>
</feature>
<evidence type="ECO:0000256" key="2">
    <source>
        <dbReference type="ARBA" id="ARBA00023136"/>
    </source>
</evidence>
<organism evidence="4 5">
    <name type="scientific">Fictibacillus phosphorivorans</name>
    <dbReference type="NCBI Taxonomy" id="1221500"/>
    <lineage>
        <taxon>Bacteria</taxon>
        <taxon>Bacillati</taxon>
        <taxon>Bacillota</taxon>
        <taxon>Bacilli</taxon>
        <taxon>Bacillales</taxon>
        <taxon>Fictibacillaceae</taxon>
        <taxon>Fictibacillus</taxon>
    </lineage>
</organism>
<keyword evidence="3" id="KW-0812">Transmembrane</keyword>
<dbReference type="EMBL" id="LRFC01000008">
    <property type="protein sequence ID" value="KZE67788.1"/>
    <property type="molecule type" value="Genomic_DNA"/>
</dbReference>
<evidence type="ECO:0000256" key="1">
    <source>
        <dbReference type="ARBA" id="ARBA00005278"/>
    </source>
</evidence>
<keyword evidence="3" id="KW-1133">Transmembrane helix</keyword>
<dbReference type="InterPro" id="IPR050768">
    <property type="entry name" value="UPF0353/GerABKA_families"/>
</dbReference>